<gene>
    <name evidence="1" type="ORF">METZ01_LOCUS417901</name>
</gene>
<accession>A0A382X1F9</accession>
<dbReference type="AlphaFoldDB" id="A0A382X1F9"/>
<protein>
    <submittedName>
        <fullName evidence="1">Uncharacterized protein</fullName>
    </submittedName>
</protein>
<reference evidence="1" key="1">
    <citation type="submission" date="2018-05" db="EMBL/GenBank/DDBJ databases">
        <authorList>
            <person name="Lanie J.A."/>
            <person name="Ng W.-L."/>
            <person name="Kazmierczak K.M."/>
            <person name="Andrzejewski T.M."/>
            <person name="Davidsen T.M."/>
            <person name="Wayne K.J."/>
            <person name="Tettelin H."/>
            <person name="Glass J.I."/>
            <person name="Rusch D."/>
            <person name="Podicherti R."/>
            <person name="Tsui H.-C.T."/>
            <person name="Winkler M.E."/>
        </authorList>
    </citation>
    <scope>NUCLEOTIDE SEQUENCE</scope>
</reference>
<dbReference type="EMBL" id="UINC01164278">
    <property type="protein sequence ID" value="SVD65047.1"/>
    <property type="molecule type" value="Genomic_DNA"/>
</dbReference>
<organism evidence="1">
    <name type="scientific">marine metagenome</name>
    <dbReference type="NCBI Taxonomy" id="408172"/>
    <lineage>
        <taxon>unclassified sequences</taxon>
        <taxon>metagenomes</taxon>
        <taxon>ecological metagenomes</taxon>
    </lineage>
</organism>
<proteinExistence type="predicted"/>
<name>A0A382X1F9_9ZZZZ</name>
<sequence length="64" mass="7579">MCRECCFDELDDGTWRMQVERCELTDCPLYQYRPVSRSKSNDKAHSEPVQPHFEIISNDQGVWV</sequence>
<evidence type="ECO:0000313" key="1">
    <source>
        <dbReference type="EMBL" id="SVD65047.1"/>
    </source>
</evidence>